<dbReference type="EMBL" id="PYGA01000004">
    <property type="protein sequence ID" value="PSK99056.1"/>
    <property type="molecule type" value="Genomic_DNA"/>
</dbReference>
<keyword evidence="1" id="KW-1133">Transmembrane helix</keyword>
<dbReference type="InterPro" id="IPR008535">
    <property type="entry name" value="DUF817"/>
</dbReference>
<evidence type="ECO:0000313" key="2">
    <source>
        <dbReference type="EMBL" id="PSK99056.1"/>
    </source>
</evidence>
<proteinExistence type="predicted"/>
<evidence type="ECO:0000313" key="3">
    <source>
        <dbReference type="Proteomes" id="UP000240542"/>
    </source>
</evidence>
<feature type="transmembrane region" description="Helical" evidence="1">
    <location>
        <begin position="131"/>
        <end position="148"/>
    </location>
</feature>
<dbReference type="Proteomes" id="UP000240542">
    <property type="component" value="Unassembled WGS sequence"/>
</dbReference>
<feature type="transmembrane region" description="Helical" evidence="1">
    <location>
        <begin position="253"/>
        <end position="273"/>
    </location>
</feature>
<feature type="transmembrane region" description="Helical" evidence="1">
    <location>
        <begin position="105"/>
        <end position="124"/>
    </location>
</feature>
<comment type="caution">
    <text evidence="2">The sequence shown here is derived from an EMBL/GenBank/DDBJ whole genome shotgun (WGS) entry which is preliminary data.</text>
</comment>
<evidence type="ECO:0000256" key="1">
    <source>
        <dbReference type="SAM" id="Phobius"/>
    </source>
</evidence>
<keyword evidence="1" id="KW-0812">Transmembrane</keyword>
<keyword evidence="3" id="KW-1185">Reference proteome</keyword>
<sequence length="327" mass="36214">MAGSRSGQALRFRCRGRASPGSVSGSGRFPAAANQGPRGTLSVGVIRVDAWRWSARRWRWPAASQWRHWAAQLVRFGLVQAWACAFAVCILTGLALSTLLPLPVARYDALLAYGIAVTAVFWGLRLESGREILAILGFHIVGLVFELFKVHMGSWEYPEQAWTKVAGVPLYSGFMYAAVGSYVVRAWSLLNLGLRGYRPLATACVAAAIYANFLTHHWLPDARLFLAVAMVAVTWGAWVYFTVGTERYRMPLALSFVLIGFFLWVAENLSTLASAWRYPHQVDAWAMVHVSKFGAWALLVTVSFVLVAGWKRAYTESAGRIRNAENP</sequence>
<feature type="transmembrane region" description="Helical" evidence="1">
    <location>
        <begin position="224"/>
        <end position="241"/>
    </location>
</feature>
<feature type="transmembrane region" description="Helical" evidence="1">
    <location>
        <begin position="76"/>
        <end position="99"/>
    </location>
</feature>
<feature type="transmembrane region" description="Helical" evidence="1">
    <location>
        <begin position="168"/>
        <end position="188"/>
    </location>
</feature>
<gene>
    <name evidence="2" type="ORF">CLV63_104280</name>
</gene>
<protein>
    <submittedName>
        <fullName evidence="2">Uncharacterized membrane protein YoaT (DUF817 family)</fullName>
    </submittedName>
</protein>
<reference evidence="2 3" key="1">
    <citation type="submission" date="2018-03" db="EMBL/GenBank/DDBJ databases">
        <title>Genomic Encyclopedia of Archaeal and Bacterial Type Strains, Phase II (KMG-II): from individual species to whole genera.</title>
        <authorList>
            <person name="Goeker M."/>
        </authorList>
    </citation>
    <scope>NUCLEOTIDE SEQUENCE [LARGE SCALE GENOMIC DNA]</scope>
    <source>
        <strain evidence="2 3">DSM 45312</strain>
    </source>
</reference>
<organism evidence="2 3">
    <name type="scientific">Murinocardiopsis flavida</name>
    <dbReference type="NCBI Taxonomy" id="645275"/>
    <lineage>
        <taxon>Bacteria</taxon>
        <taxon>Bacillati</taxon>
        <taxon>Actinomycetota</taxon>
        <taxon>Actinomycetes</taxon>
        <taxon>Streptosporangiales</taxon>
        <taxon>Nocardiopsidaceae</taxon>
        <taxon>Murinocardiopsis</taxon>
    </lineage>
</organism>
<keyword evidence="1" id="KW-0472">Membrane</keyword>
<dbReference type="Pfam" id="PF05675">
    <property type="entry name" value="DUF817"/>
    <property type="match status" value="1"/>
</dbReference>
<name>A0A2P8DPD0_9ACTN</name>
<accession>A0A2P8DPD0</accession>
<feature type="transmembrane region" description="Helical" evidence="1">
    <location>
        <begin position="293"/>
        <end position="310"/>
    </location>
</feature>
<dbReference type="AlphaFoldDB" id="A0A2P8DPD0"/>
<feature type="transmembrane region" description="Helical" evidence="1">
    <location>
        <begin position="200"/>
        <end position="218"/>
    </location>
</feature>